<evidence type="ECO:0000313" key="2">
    <source>
        <dbReference type="Proteomes" id="UP001500655"/>
    </source>
</evidence>
<name>A0ABP4WHW7_9ACTN</name>
<accession>A0ABP4WHW7</accession>
<protein>
    <submittedName>
        <fullName evidence="1">Uncharacterized protein</fullName>
    </submittedName>
</protein>
<keyword evidence="2" id="KW-1185">Reference proteome</keyword>
<comment type="caution">
    <text evidence="1">The sequence shown here is derived from an EMBL/GenBank/DDBJ whole genome shotgun (WGS) entry which is preliminary data.</text>
</comment>
<reference evidence="2" key="1">
    <citation type="journal article" date="2019" name="Int. J. Syst. Evol. Microbiol.">
        <title>The Global Catalogue of Microorganisms (GCM) 10K type strain sequencing project: providing services to taxonomists for standard genome sequencing and annotation.</title>
        <authorList>
            <consortium name="The Broad Institute Genomics Platform"/>
            <consortium name="The Broad Institute Genome Sequencing Center for Infectious Disease"/>
            <person name="Wu L."/>
            <person name="Ma J."/>
        </authorList>
    </citation>
    <scope>NUCLEOTIDE SEQUENCE [LARGE SCALE GENOMIC DNA]</scope>
    <source>
        <strain evidence="2">JCM 13249</strain>
    </source>
</reference>
<dbReference type="Proteomes" id="UP001500655">
    <property type="component" value="Unassembled WGS sequence"/>
</dbReference>
<evidence type="ECO:0000313" key="1">
    <source>
        <dbReference type="EMBL" id="GAA1755158.1"/>
    </source>
</evidence>
<gene>
    <name evidence="1" type="ORF">GCM10009681_27900</name>
</gene>
<proteinExistence type="predicted"/>
<organism evidence="1 2">
    <name type="scientific">Luedemannella helvata</name>
    <dbReference type="NCBI Taxonomy" id="349315"/>
    <lineage>
        <taxon>Bacteria</taxon>
        <taxon>Bacillati</taxon>
        <taxon>Actinomycetota</taxon>
        <taxon>Actinomycetes</taxon>
        <taxon>Micromonosporales</taxon>
        <taxon>Micromonosporaceae</taxon>
        <taxon>Luedemannella</taxon>
    </lineage>
</organism>
<sequence>MRAPVFLTDCPSETDMALLRKKRRRRFPTDMLRWLEKLGRYTFDVQHSGIDGSDMWDRIGPLYAYATDDRDAFLTELRAVVSADRDGFATFGAACLVWEMYGSEALDEPGALPLIDGGITFKLARGAGSLRLTVNEQIRLDQTARDRAELPDVP</sequence>
<dbReference type="EMBL" id="BAAALS010000012">
    <property type="protein sequence ID" value="GAA1755158.1"/>
    <property type="molecule type" value="Genomic_DNA"/>
</dbReference>